<dbReference type="EMBL" id="LSRX01000246">
    <property type="protein sequence ID" value="OLQ03090.1"/>
    <property type="molecule type" value="Genomic_DNA"/>
</dbReference>
<feature type="region of interest" description="Disordered" evidence="2">
    <location>
        <begin position="138"/>
        <end position="186"/>
    </location>
</feature>
<feature type="region of interest" description="Disordered" evidence="2">
    <location>
        <begin position="210"/>
        <end position="259"/>
    </location>
</feature>
<proteinExistence type="predicted"/>
<feature type="coiled-coil region" evidence="1">
    <location>
        <begin position="1113"/>
        <end position="1140"/>
    </location>
</feature>
<feature type="compositionally biased region" description="Basic and acidic residues" evidence="2">
    <location>
        <begin position="221"/>
        <end position="236"/>
    </location>
</feature>
<feature type="compositionally biased region" description="Basic and acidic residues" evidence="2">
    <location>
        <begin position="155"/>
        <end position="183"/>
    </location>
</feature>
<feature type="compositionally biased region" description="Polar residues" evidence="2">
    <location>
        <begin position="247"/>
        <end position="258"/>
    </location>
</feature>
<feature type="region of interest" description="Disordered" evidence="2">
    <location>
        <begin position="1027"/>
        <end position="1063"/>
    </location>
</feature>
<comment type="caution">
    <text evidence="3">The sequence shown here is derived from an EMBL/GenBank/DDBJ whole genome shotgun (WGS) entry which is preliminary data.</text>
</comment>
<evidence type="ECO:0000313" key="4">
    <source>
        <dbReference type="Proteomes" id="UP000186817"/>
    </source>
</evidence>
<keyword evidence="4" id="KW-1185">Reference proteome</keyword>
<feature type="region of interest" description="Disordered" evidence="2">
    <location>
        <begin position="33"/>
        <end position="96"/>
    </location>
</feature>
<accession>A0A1Q9E6P5</accession>
<organism evidence="3 4">
    <name type="scientific">Symbiodinium microadriaticum</name>
    <name type="common">Dinoflagellate</name>
    <name type="synonym">Zooxanthella microadriatica</name>
    <dbReference type="NCBI Taxonomy" id="2951"/>
    <lineage>
        <taxon>Eukaryota</taxon>
        <taxon>Sar</taxon>
        <taxon>Alveolata</taxon>
        <taxon>Dinophyceae</taxon>
        <taxon>Suessiales</taxon>
        <taxon>Symbiodiniaceae</taxon>
        <taxon>Symbiodinium</taxon>
    </lineage>
</organism>
<gene>
    <name evidence="3" type="ORF">AK812_SmicGene13971</name>
</gene>
<evidence type="ECO:0000313" key="3">
    <source>
        <dbReference type="EMBL" id="OLQ03090.1"/>
    </source>
</evidence>
<feature type="compositionally biased region" description="Basic and acidic residues" evidence="2">
    <location>
        <begin position="788"/>
        <end position="837"/>
    </location>
</feature>
<protein>
    <submittedName>
        <fullName evidence="3">Uncharacterized protein</fullName>
    </submittedName>
</protein>
<reference evidence="3 4" key="1">
    <citation type="submission" date="2016-02" db="EMBL/GenBank/DDBJ databases">
        <title>Genome analysis of coral dinoflagellate symbionts highlights evolutionary adaptations to a symbiotic lifestyle.</title>
        <authorList>
            <person name="Aranda M."/>
            <person name="Li Y."/>
            <person name="Liew Y.J."/>
            <person name="Baumgarten S."/>
            <person name="Simakov O."/>
            <person name="Wilson M."/>
            <person name="Piel J."/>
            <person name="Ashoor H."/>
            <person name="Bougouffa S."/>
            <person name="Bajic V.B."/>
            <person name="Ryu T."/>
            <person name="Ravasi T."/>
            <person name="Bayer T."/>
            <person name="Micklem G."/>
            <person name="Kim H."/>
            <person name="Bhak J."/>
            <person name="Lajeunesse T.C."/>
            <person name="Voolstra C.R."/>
        </authorList>
    </citation>
    <scope>NUCLEOTIDE SEQUENCE [LARGE SCALE GENOMIC DNA]</scope>
    <source>
        <strain evidence="3 4">CCMP2467</strain>
    </source>
</reference>
<dbReference type="Proteomes" id="UP000186817">
    <property type="component" value="Unassembled WGS sequence"/>
</dbReference>
<evidence type="ECO:0000256" key="2">
    <source>
        <dbReference type="SAM" id="MobiDB-lite"/>
    </source>
</evidence>
<evidence type="ECO:0000256" key="1">
    <source>
        <dbReference type="SAM" id="Coils"/>
    </source>
</evidence>
<feature type="region of interest" description="Disordered" evidence="2">
    <location>
        <begin position="938"/>
        <end position="957"/>
    </location>
</feature>
<sequence>MKYFLTESRLQSIVRFDVLNVVEAVMSTAFSTMGVPPVARTGPRPKEDLEGDLDPLGDNDAEDGDDDDAMPMPVDEAPAEREDDPEPGCPSDIEPCRNLAKASTSKACNPETEEFLAEVPHPADVLSPDALRELQVMEHEAAAKTSTPHGLDGVKSGDHSKEAADEGDGSKSVHDRKGFKDVEPIPENLQEEYNSLLMALLSEDLKPKAKAKAACKNPKQSPDKKSVQKPAEKPAETKPAAKKSQRKQQGAFSLTEKQAIQDKKKAERMKLAQDKADRMLVVVRESGLEDLQSFQICPPAYIANSNDKINPITCCLYSASIYINRWELAKFLAGWTDIDIDEGALKAVPPSSIGQKAQNQQHVIMIVTSRSKGCKAHLGSIPSLQRRQEEMEMVLVKRTTAKDGTGKKKVTGVKDGLEKSGAYPMDFGARVAELHLAMLDGRHDADIDRGLGLYSLHDKLIAGDLVGPGKGLIMSLSKDQKARPGLVTVDSRPTLQWSSDSIHKDARVPLYMDEFLQLDAQAFDLIFMDAECGPRLMSFGLRGLQDYLLNDFVSSSKPFDDLLAVDEAWKLGELVMSCQETVLQALDAIEKQAAYDDTEFQKRRAAAEAAAEKILQGKPDKPDRKDAVEKWLRGEIDRLVSQSRELKEKAGKAAEKAGCALYKVLGLVQKHGCSDDFSEKLELWRQMDAAQRAAYQVVHAAKDGTLQEPEPHHVVDATSAPEDTLLDSTQVDVPPMASQPDAALKLPDEAETLLLNAYVDVNGDDQAGYQNDSQEAHTGEGGGQSDSQEAHTREGGEQKDSKEAHTGEGVVQKDSEEAHTGEGGGQKEQKDSNEAHTGEGGGQNDTGSQSMPVRVGSSGAQANLGNAGLQELEKLATDDDDSVEIMNDDALLEAQLARMMLKEEPTEAPVPAPVEPAAADVVHPVQATALDASRTETTLPVPTTTTTPIAQVPVPTPATTPIAQVPVPATTTTPTPIAQVPVPTPATTPIAQVPVATPATTPIAEVPVATAATTPIAEVPVATPATTPIVEPVPPTTTPIPQVPVPATTTPDAQTDEKPSAEKLGQIQSVTAALQRLNTADIQAVATTGKADTKEQGPYVMADPYPPYPVAIVGAASEDGEDYDEEIAKLEAKKKAKRDRMKFNRSLESANCPDVVLKKAADGKYGTAVLKELFKIYMDSGMDWMNSSLVIEAKRKQQTSITGSQHYVTFEALKSKHGENRAKAVRDEKKALQRVHGNYQPDIPYWFKHPDWQNDEEMEMFLVYESARVESRRTDEINHKFEASMGLTGASVNQQHGDPGSERELAKLKNHGKQPKKQSVPNFAAKANCKIKDARSLLTDAKMWQHKVDETQQKKASDSTVSPEMCDGYRHQINFLVANLTEKIDALEAVVVKGAKDEKIITPGINEVQKAMEKYQTGMKTIREISYVAAQKVAHAAATEFQSLGVRPRQALLDLARDPWKVPIHYIDVPVRARHPTTKEWKMPMILPHEICLYLYRHGSKHYGSDDCNAELKKFWGHFKKCTNKEAIKWPHVWEDTCTPIGLHGDDCRFTETGQKVVCLSINFLLDVAASLNYASYGIAPERWIGDPSIDPVAELNDIEPENRFPPTVLTELRGDWKFYKDEIRP</sequence>
<dbReference type="OrthoDB" id="428591at2759"/>
<keyword evidence="1" id="KW-0175">Coiled coil</keyword>
<feature type="compositionally biased region" description="Pro residues" evidence="2">
    <location>
        <begin position="1031"/>
        <end position="1044"/>
    </location>
</feature>
<name>A0A1Q9E6P5_SYMMI</name>
<feature type="compositionally biased region" description="Acidic residues" evidence="2">
    <location>
        <begin position="49"/>
        <end position="69"/>
    </location>
</feature>
<feature type="region of interest" description="Disordered" evidence="2">
    <location>
        <begin position="764"/>
        <end position="862"/>
    </location>
</feature>
<feature type="compositionally biased region" description="Low complexity" evidence="2">
    <location>
        <begin position="940"/>
        <end position="957"/>
    </location>
</feature>